<dbReference type="Gramene" id="TraesRN3A0100092500.1">
    <property type="protein sequence ID" value="TraesRN3A0100092500.1"/>
    <property type="gene ID" value="TraesRN3A0100092500"/>
</dbReference>
<dbReference type="Gramene" id="TraesCLE_scaffold_044981_01G000400.1">
    <property type="protein sequence ID" value="TraesCLE_scaffold_044981_01G000400.1"/>
    <property type="gene ID" value="TraesCLE_scaffold_044981_01G000400"/>
</dbReference>
<keyword evidence="1" id="KW-1133">Transmembrane helix</keyword>
<name>A0A3B6EBS9_WHEAT</name>
<sequence>MAMRTMAANLKQKLPVAVQRVFASSRAPATSNNTAAAIDSLDPELRRRVLNDVDKLIRRNRRNDLLVAGAGLSFGGIVMSYLAHRLTSRSDDWLTK</sequence>
<dbReference type="Proteomes" id="UP000019116">
    <property type="component" value="Chromosome 3A"/>
</dbReference>
<dbReference type="Gramene" id="TraesCS3A03G0098600.1">
    <property type="protein sequence ID" value="TraesCS3A03G0098600.1.CDS"/>
    <property type="gene ID" value="TraesCS3A03G0098600"/>
</dbReference>
<reference evidence="2" key="2">
    <citation type="submission" date="2018-10" db="UniProtKB">
        <authorList>
            <consortium name="EnsemblPlants"/>
        </authorList>
    </citation>
    <scope>IDENTIFICATION</scope>
</reference>
<keyword evidence="1" id="KW-0472">Membrane</keyword>
<keyword evidence="1" id="KW-0812">Transmembrane</keyword>
<accession>A0A3B6EBS9</accession>
<dbReference type="EnsemblPlants" id="TraesCS3A02G049300.1">
    <property type="protein sequence ID" value="TraesCS3A02G049300.1"/>
    <property type="gene ID" value="TraesCS3A02G049300"/>
</dbReference>
<keyword evidence="3" id="KW-1185">Reference proteome</keyword>
<dbReference type="PaxDb" id="4565-Traes_3AS_A8E7AAAA8.1"/>
<reference evidence="2" key="1">
    <citation type="submission" date="2018-08" db="EMBL/GenBank/DDBJ databases">
        <authorList>
            <person name="Rossello M."/>
        </authorList>
    </citation>
    <scope>NUCLEOTIDE SEQUENCE [LARGE SCALE GENOMIC DNA]</scope>
    <source>
        <strain evidence="2">cv. Chinese Spring</strain>
    </source>
</reference>
<feature type="transmembrane region" description="Helical" evidence="1">
    <location>
        <begin position="65"/>
        <end position="83"/>
    </location>
</feature>
<evidence type="ECO:0000313" key="2">
    <source>
        <dbReference type="EnsemblPlants" id="TraesCS3A02G049300.1"/>
    </source>
</evidence>
<organism evidence="2">
    <name type="scientific">Triticum aestivum</name>
    <name type="common">Wheat</name>
    <dbReference type="NCBI Taxonomy" id="4565"/>
    <lineage>
        <taxon>Eukaryota</taxon>
        <taxon>Viridiplantae</taxon>
        <taxon>Streptophyta</taxon>
        <taxon>Embryophyta</taxon>
        <taxon>Tracheophyta</taxon>
        <taxon>Spermatophyta</taxon>
        <taxon>Magnoliopsida</taxon>
        <taxon>Liliopsida</taxon>
        <taxon>Poales</taxon>
        <taxon>Poaceae</taxon>
        <taxon>BOP clade</taxon>
        <taxon>Pooideae</taxon>
        <taxon>Triticodae</taxon>
        <taxon>Triticeae</taxon>
        <taxon>Triticinae</taxon>
        <taxon>Triticum</taxon>
    </lineage>
</organism>
<protein>
    <submittedName>
        <fullName evidence="2">Uncharacterized protein</fullName>
    </submittedName>
</protein>
<dbReference type="Gramene" id="TraesCAD_scaffold_046639_01G000300.1">
    <property type="protein sequence ID" value="TraesCAD_scaffold_046639_01G000300.1"/>
    <property type="gene ID" value="TraesCAD_scaffold_046639_01G000300"/>
</dbReference>
<evidence type="ECO:0000313" key="3">
    <source>
        <dbReference type="Proteomes" id="UP000019116"/>
    </source>
</evidence>
<dbReference type="Gramene" id="TraesCS3A02G049300.1">
    <property type="protein sequence ID" value="TraesCS3A02G049300.1"/>
    <property type="gene ID" value="TraesCS3A02G049300"/>
</dbReference>
<proteinExistence type="predicted"/>
<dbReference type="Gramene" id="TraesROB_scaffold_042699_01G000300.1">
    <property type="protein sequence ID" value="TraesROB_scaffold_042699_01G000300.1"/>
    <property type="gene ID" value="TraesROB_scaffold_042699_01G000300"/>
</dbReference>
<dbReference type="AlphaFoldDB" id="A0A3B6EBS9"/>
<evidence type="ECO:0000256" key="1">
    <source>
        <dbReference type="SAM" id="Phobius"/>
    </source>
</evidence>